<evidence type="ECO:0000256" key="4">
    <source>
        <dbReference type="ARBA" id="ARBA00022448"/>
    </source>
</evidence>
<feature type="transmembrane region" description="Helical" evidence="9">
    <location>
        <begin position="203"/>
        <end position="229"/>
    </location>
</feature>
<proteinExistence type="inferred from homology"/>
<evidence type="ECO:0000256" key="6">
    <source>
        <dbReference type="ARBA" id="ARBA00022692"/>
    </source>
</evidence>
<dbReference type="Pfam" id="PF11812">
    <property type="entry name" value="DUF3333"/>
    <property type="match status" value="1"/>
</dbReference>
<sequence>MTNSNLDRVRQSLKKRHRRERRFKRLGMLAILFAVSALVILLSDVFLKGYKAFIQTEVRIEVSFDQQLLGVDELTTEALRGANWNGVIKSSLRDMYPDVTRRADKRALYALVSESSQWQLAEQLEANPEWLNGTHSVWLRASSDVDMWYKYFREESVGTRLNEKQIAWTEALIEQDSMRSVFNRIFFQNGASRNPEEAGIRGALIGSLLTLLVTFCVSFPIAVATAVYLEEFAPKNRFTQFVEVNINNLAAVPSITFGLLGLAVFLQWFGMPRSAPLVGGLVLSLMTLPTIIIAARAAIKSVPPSIRDAALGLGASKTQVVFHHVVPLAMPGILTGTIIGLAQALGETAPLMMIGMVAFIVDVPSTITDPSAVLPVQIFLWSDAPERGYMEKTSGAILVLLMFLMVMNAFAVWLRKRLEKRW</sequence>
<evidence type="ECO:0000259" key="10">
    <source>
        <dbReference type="PROSITE" id="PS50928"/>
    </source>
</evidence>
<keyword evidence="4" id="KW-0813">Transport</keyword>
<evidence type="ECO:0000313" key="11">
    <source>
        <dbReference type="EMBL" id="RMA82102.1"/>
    </source>
</evidence>
<gene>
    <name evidence="11" type="ORF">DFR27_0049</name>
</gene>
<dbReference type="InterPro" id="IPR000515">
    <property type="entry name" value="MetI-like"/>
</dbReference>
<feature type="transmembrane region" description="Helical" evidence="9">
    <location>
        <begin position="249"/>
        <end position="269"/>
    </location>
</feature>
<evidence type="ECO:0000256" key="7">
    <source>
        <dbReference type="ARBA" id="ARBA00022989"/>
    </source>
</evidence>
<keyword evidence="5 9" id="KW-1003">Cell membrane</keyword>
<evidence type="ECO:0000256" key="2">
    <source>
        <dbReference type="ARBA" id="ARBA00007069"/>
    </source>
</evidence>
<dbReference type="EMBL" id="REFJ01000001">
    <property type="protein sequence ID" value="RMA82102.1"/>
    <property type="molecule type" value="Genomic_DNA"/>
</dbReference>
<comment type="subcellular location">
    <subcellularLocation>
        <location evidence="9">Cell inner membrane</location>
        <topology evidence="9">Multi-pass membrane protein</topology>
    </subcellularLocation>
    <subcellularLocation>
        <location evidence="1">Cell membrane</location>
        <topology evidence="1">Multi-pass membrane protein</topology>
    </subcellularLocation>
</comment>
<dbReference type="InterPro" id="IPR035906">
    <property type="entry name" value="MetI-like_sf"/>
</dbReference>
<feature type="transmembrane region" description="Helical" evidence="9">
    <location>
        <begin position="275"/>
        <end position="299"/>
    </location>
</feature>
<dbReference type="GO" id="GO:0005886">
    <property type="term" value="C:plasma membrane"/>
    <property type="evidence" value="ECO:0007669"/>
    <property type="project" value="UniProtKB-SubCell"/>
</dbReference>
<dbReference type="GO" id="GO:0005315">
    <property type="term" value="F:phosphate transmembrane transporter activity"/>
    <property type="evidence" value="ECO:0007669"/>
    <property type="project" value="InterPro"/>
</dbReference>
<keyword evidence="8 9" id="KW-0472">Membrane</keyword>
<dbReference type="InterPro" id="IPR024573">
    <property type="entry name" value="DUF3333"/>
</dbReference>
<comment type="similarity">
    <text evidence="2 9">Belongs to the binding-protein-dependent transport system permease family. CysTW subfamily.</text>
</comment>
<dbReference type="PANTHER" id="PTHR43470:SF5">
    <property type="entry name" value="PHOSPHATE TRANSPORT SYSTEM PERMEASE PROTEIN PSTA"/>
    <property type="match status" value="1"/>
</dbReference>
<reference evidence="11 12" key="1">
    <citation type="submission" date="2018-10" db="EMBL/GenBank/DDBJ databases">
        <title>Genomic Encyclopedia of Type Strains, Phase IV (KMG-IV): sequencing the most valuable type-strain genomes for metagenomic binning, comparative biology and taxonomic classification.</title>
        <authorList>
            <person name="Goeker M."/>
        </authorList>
    </citation>
    <scope>NUCLEOTIDE SEQUENCE [LARGE SCALE GENOMIC DNA]</scope>
    <source>
        <strain evidence="11 12">DSM 25080</strain>
    </source>
</reference>
<dbReference type="Proteomes" id="UP000267187">
    <property type="component" value="Unassembled WGS sequence"/>
</dbReference>
<keyword evidence="7 9" id="KW-1133">Transmembrane helix</keyword>
<evidence type="ECO:0000256" key="3">
    <source>
        <dbReference type="ARBA" id="ARBA00016864"/>
    </source>
</evidence>
<evidence type="ECO:0000256" key="9">
    <source>
        <dbReference type="RuleBase" id="RU363043"/>
    </source>
</evidence>
<dbReference type="OrthoDB" id="9807065at2"/>
<dbReference type="SUPFAM" id="SSF161098">
    <property type="entry name" value="MetI-like"/>
    <property type="match status" value="1"/>
</dbReference>
<evidence type="ECO:0000313" key="12">
    <source>
        <dbReference type="Proteomes" id="UP000267187"/>
    </source>
</evidence>
<keyword evidence="12" id="KW-1185">Reference proteome</keyword>
<organism evidence="11 12">
    <name type="scientific">Umboniibacter marinipuniceus</name>
    <dbReference type="NCBI Taxonomy" id="569599"/>
    <lineage>
        <taxon>Bacteria</taxon>
        <taxon>Pseudomonadati</taxon>
        <taxon>Pseudomonadota</taxon>
        <taxon>Gammaproteobacteria</taxon>
        <taxon>Cellvibrionales</taxon>
        <taxon>Cellvibrionaceae</taxon>
        <taxon>Umboniibacter</taxon>
    </lineage>
</organism>
<dbReference type="InterPro" id="IPR005672">
    <property type="entry name" value="Phosphate_PstA"/>
</dbReference>
<feature type="domain" description="ABC transmembrane type-1" evidence="10">
    <location>
        <begin position="204"/>
        <end position="411"/>
    </location>
</feature>
<comment type="caution">
    <text evidence="9">Lacks conserved residue(s) required for the propagation of feature annotation.</text>
</comment>
<dbReference type="RefSeq" id="WP_121875451.1">
    <property type="nucleotide sequence ID" value="NZ_REFJ01000001.1"/>
</dbReference>
<dbReference type="NCBIfam" id="TIGR00974">
    <property type="entry name" value="3a0107s02c"/>
    <property type="match status" value="1"/>
</dbReference>
<evidence type="ECO:0000256" key="1">
    <source>
        <dbReference type="ARBA" id="ARBA00004651"/>
    </source>
</evidence>
<feature type="transmembrane region" description="Helical" evidence="9">
    <location>
        <begin position="320"/>
        <end position="345"/>
    </location>
</feature>
<name>A0A3M0ASX2_9GAMM</name>
<evidence type="ECO:0000256" key="5">
    <source>
        <dbReference type="ARBA" id="ARBA00022475"/>
    </source>
</evidence>
<keyword evidence="6 9" id="KW-0812">Transmembrane</keyword>
<dbReference type="PANTHER" id="PTHR43470">
    <property type="entry name" value="PHOSPHATE TRANSPORT SYSTEM PERMEASE PROTEIN PSTA-RELATED"/>
    <property type="match status" value="1"/>
</dbReference>
<feature type="transmembrane region" description="Helical" evidence="9">
    <location>
        <begin position="395"/>
        <end position="414"/>
    </location>
</feature>
<dbReference type="Gene3D" id="1.10.3720.10">
    <property type="entry name" value="MetI-like"/>
    <property type="match status" value="1"/>
</dbReference>
<dbReference type="PROSITE" id="PS50928">
    <property type="entry name" value="ABC_TM1"/>
    <property type="match status" value="1"/>
</dbReference>
<dbReference type="CDD" id="cd06261">
    <property type="entry name" value="TM_PBP2"/>
    <property type="match status" value="1"/>
</dbReference>
<dbReference type="AlphaFoldDB" id="A0A3M0ASX2"/>
<protein>
    <recommendedName>
        <fullName evidence="3 9">Phosphate transport system permease protein PstA</fullName>
    </recommendedName>
</protein>
<evidence type="ECO:0000256" key="8">
    <source>
        <dbReference type="ARBA" id="ARBA00023136"/>
    </source>
</evidence>
<dbReference type="Pfam" id="PF00528">
    <property type="entry name" value="BPD_transp_1"/>
    <property type="match status" value="1"/>
</dbReference>
<comment type="caution">
    <text evidence="11">The sequence shown here is derived from an EMBL/GenBank/DDBJ whole genome shotgun (WGS) entry which is preliminary data.</text>
</comment>
<dbReference type="GO" id="GO:0035435">
    <property type="term" value="P:phosphate ion transmembrane transport"/>
    <property type="evidence" value="ECO:0007669"/>
    <property type="project" value="InterPro"/>
</dbReference>
<accession>A0A3M0ASX2</accession>